<keyword evidence="3 8" id="KW-0732">Signal</keyword>
<evidence type="ECO:0000313" key="10">
    <source>
        <dbReference type="EMBL" id="KAL3783225.1"/>
    </source>
</evidence>
<dbReference type="SUPFAM" id="SSF51695">
    <property type="entry name" value="PLC-like phosphodiesterases"/>
    <property type="match status" value="2"/>
</dbReference>
<keyword evidence="5" id="KW-0378">Hydrolase</keyword>
<dbReference type="PROSITE" id="PS51704">
    <property type="entry name" value="GP_PDE"/>
    <property type="match status" value="1"/>
</dbReference>
<dbReference type="GO" id="GO:0006071">
    <property type="term" value="P:glycerol metabolic process"/>
    <property type="evidence" value="ECO:0007669"/>
    <property type="project" value="UniProtKB-KW"/>
</dbReference>
<evidence type="ECO:0000313" key="11">
    <source>
        <dbReference type="Proteomes" id="UP001530400"/>
    </source>
</evidence>
<dbReference type="EC" id="3.1.4.46" evidence="2"/>
<evidence type="ECO:0000256" key="4">
    <source>
        <dbReference type="ARBA" id="ARBA00022798"/>
    </source>
</evidence>
<evidence type="ECO:0000256" key="2">
    <source>
        <dbReference type="ARBA" id="ARBA00012247"/>
    </source>
</evidence>
<comment type="similarity">
    <text evidence="1">Belongs to the glycerophosphoryl diester phosphodiesterase family.</text>
</comment>
<feature type="domain" description="GP-PDE" evidence="9">
    <location>
        <begin position="64"/>
        <end position="408"/>
    </location>
</feature>
<feature type="chain" id="PRO_5044776888" description="glycerophosphodiester phosphodiesterase" evidence="8">
    <location>
        <begin position="20"/>
        <end position="707"/>
    </location>
</feature>
<evidence type="ECO:0000256" key="5">
    <source>
        <dbReference type="ARBA" id="ARBA00022801"/>
    </source>
</evidence>
<accession>A0ABD3P9X7</accession>
<evidence type="ECO:0000256" key="1">
    <source>
        <dbReference type="ARBA" id="ARBA00007277"/>
    </source>
</evidence>
<reference evidence="10 11" key="1">
    <citation type="submission" date="2024-10" db="EMBL/GenBank/DDBJ databases">
        <title>Updated reference genomes for cyclostephanoid diatoms.</title>
        <authorList>
            <person name="Roberts W.R."/>
            <person name="Alverson A.J."/>
        </authorList>
    </citation>
    <scope>NUCLEOTIDE SEQUENCE [LARGE SCALE GENOMIC DNA]</scope>
    <source>
        <strain evidence="10 11">AJA010-31</strain>
    </source>
</reference>
<keyword evidence="4" id="KW-0319">Glycerol metabolism</keyword>
<name>A0ABD3P9X7_9STRA</name>
<dbReference type="GO" id="GO:0008889">
    <property type="term" value="F:glycerophosphodiester phosphodiesterase activity"/>
    <property type="evidence" value="ECO:0007669"/>
    <property type="project" value="UniProtKB-EC"/>
</dbReference>
<proteinExistence type="inferred from homology"/>
<comment type="caution">
    <text evidence="10">The sequence shown here is derived from an EMBL/GenBank/DDBJ whole genome shotgun (WGS) entry which is preliminary data.</text>
</comment>
<feature type="region of interest" description="Disordered" evidence="7">
    <location>
        <begin position="666"/>
        <end position="686"/>
    </location>
</feature>
<evidence type="ECO:0000256" key="8">
    <source>
        <dbReference type="SAM" id="SignalP"/>
    </source>
</evidence>
<keyword evidence="11" id="KW-1185">Reference proteome</keyword>
<evidence type="ECO:0000256" key="3">
    <source>
        <dbReference type="ARBA" id="ARBA00022729"/>
    </source>
</evidence>
<dbReference type="PANTHER" id="PTHR43620:SF7">
    <property type="entry name" value="GLYCEROPHOSPHODIESTER PHOSPHODIESTERASE GDPD5-RELATED"/>
    <property type="match status" value="1"/>
</dbReference>
<dbReference type="Gene3D" id="3.20.20.190">
    <property type="entry name" value="Phosphatidylinositol (PI) phosphodiesterase"/>
    <property type="match status" value="2"/>
</dbReference>
<dbReference type="AlphaFoldDB" id="A0ABD3P9X7"/>
<dbReference type="InterPro" id="IPR030395">
    <property type="entry name" value="GP_PDE_dom"/>
</dbReference>
<protein>
    <recommendedName>
        <fullName evidence="2">glycerophosphodiester phosphodiesterase</fullName>
        <ecNumber evidence="2">3.1.4.46</ecNumber>
    </recommendedName>
</protein>
<dbReference type="Proteomes" id="UP001530400">
    <property type="component" value="Unassembled WGS sequence"/>
</dbReference>
<feature type="signal peptide" evidence="8">
    <location>
        <begin position="1"/>
        <end position="19"/>
    </location>
</feature>
<feature type="compositionally biased region" description="Acidic residues" evidence="7">
    <location>
        <begin position="666"/>
        <end position="683"/>
    </location>
</feature>
<dbReference type="PANTHER" id="PTHR43620">
    <property type="entry name" value="GLYCEROPHOSPHORYL DIESTER PHOSPHODIESTERASE"/>
    <property type="match status" value="1"/>
</dbReference>
<evidence type="ECO:0000259" key="9">
    <source>
        <dbReference type="PROSITE" id="PS51704"/>
    </source>
</evidence>
<evidence type="ECO:0000256" key="6">
    <source>
        <dbReference type="ARBA" id="ARBA00047512"/>
    </source>
</evidence>
<comment type="catalytic activity">
    <reaction evidence="6">
        <text>a sn-glycero-3-phosphodiester + H2O = an alcohol + sn-glycerol 3-phosphate + H(+)</text>
        <dbReference type="Rhea" id="RHEA:12969"/>
        <dbReference type="ChEBI" id="CHEBI:15377"/>
        <dbReference type="ChEBI" id="CHEBI:15378"/>
        <dbReference type="ChEBI" id="CHEBI:30879"/>
        <dbReference type="ChEBI" id="CHEBI:57597"/>
        <dbReference type="ChEBI" id="CHEBI:83408"/>
        <dbReference type="EC" id="3.1.4.46"/>
    </reaction>
</comment>
<sequence>MKLTASFILFLSKSIIASGDQSVLADKVSVGDRPYFLLDLMKPSFLKDELVLCAATQSTMVVSDFSIGHRGACLQYPEHTLESYKAAAIQGAGVIECDVTFTKDKQLVCRHSQCDLHTTTDVVTRPEMNAKCTTPFVAGSGTNPKCCTSDFTLEELKTLCAKMDSSGSASAASAEAYAFGGTADWRTDLYQNSKCHEIPTHKESIELINSFDRKFTPELKTPSVEMPYDGLTQEGFAQMMIDEYVELGIPPEKVYPQSFLTSDVYYWVENTGYGGNAVALDDKYDDPNYRNWHAELKANGAKIVAPPTWMLVESDPSSELGIKQSDYASSAQEHGLDIITWTLERSAPGLKNQWQAKLLVLIIGQRYWQSLQANDLDDGDKYALLFALNEMGVLGVFSDWPATVTFFGNLAAVSFLILPAVVAAEDGSALANVVSVGVRPYYLVDRMKSSSLKDTLGKTVRTAISLAEETIILSTAFSKEKCAAEKPVMTVNDFSIGHRGAAMWFAQMMIDEYVELGIPPEKVYPQSFLTSDVYYWVENTDYGGNAVALDEVHLTDGDYRAWHANLTDQGVRIVAPALWMLVESDPSSELGMKQSDYASSAQEHGLDIIAWTLEHVWYWQSLQNNTLDDGDKFGLLWTLYWSGVIGVFSDWPATLTYFANCLEIGESSDDTTPEEETEGEDPENAGGSRALRVASRLVSLALRFVGV</sequence>
<dbReference type="Pfam" id="PF03009">
    <property type="entry name" value="GDPD"/>
    <property type="match status" value="1"/>
</dbReference>
<dbReference type="EMBL" id="JALLPJ020000776">
    <property type="protein sequence ID" value="KAL3783225.1"/>
    <property type="molecule type" value="Genomic_DNA"/>
</dbReference>
<gene>
    <name evidence="10" type="ORF">ACHAWO_003134</name>
</gene>
<evidence type="ECO:0000256" key="7">
    <source>
        <dbReference type="SAM" id="MobiDB-lite"/>
    </source>
</evidence>
<dbReference type="InterPro" id="IPR017946">
    <property type="entry name" value="PLC-like_Pdiesterase_TIM-brl"/>
</dbReference>
<organism evidence="10 11">
    <name type="scientific">Cyclotella atomus</name>
    <dbReference type="NCBI Taxonomy" id="382360"/>
    <lineage>
        <taxon>Eukaryota</taxon>
        <taxon>Sar</taxon>
        <taxon>Stramenopiles</taxon>
        <taxon>Ochrophyta</taxon>
        <taxon>Bacillariophyta</taxon>
        <taxon>Coscinodiscophyceae</taxon>
        <taxon>Thalassiosirophycidae</taxon>
        <taxon>Stephanodiscales</taxon>
        <taxon>Stephanodiscaceae</taxon>
        <taxon>Cyclotella</taxon>
    </lineage>
</organism>